<keyword evidence="3" id="KW-1185">Reference proteome</keyword>
<feature type="domain" description="GyrI-like small molecule binding" evidence="1">
    <location>
        <begin position="11"/>
        <end position="128"/>
    </location>
</feature>
<protein>
    <submittedName>
        <fullName evidence="2">GyrI-like domain-containing protein</fullName>
    </submittedName>
</protein>
<dbReference type="Pfam" id="PF06445">
    <property type="entry name" value="GyrI-like"/>
    <property type="match status" value="1"/>
</dbReference>
<dbReference type="Gene3D" id="3.20.80.10">
    <property type="entry name" value="Regulatory factor, effector binding domain"/>
    <property type="match status" value="1"/>
</dbReference>
<sequence>MSEQAAESTVEPTIEDWPEQPYLAVTGIVTLETIGTVARRVPELLAHLAAQGIEPAGAPFLRYRVIDMFRRLEIEAGIPLAAPVPTDGELHCDVLSAGRYVTHTFVGRPEDHIPVIGAIFTWAEERNLAWDVAPGEEGEVWGGRLSIELSGSAVGPEVNALTTKFAFRLAD</sequence>
<accession>A0A941EQF9</accession>
<comment type="caution">
    <text evidence="2">The sequence shown here is derived from an EMBL/GenBank/DDBJ whole genome shotgun (WGS) entry which is preliminary data.</text>
</comment>
<gene>
    <name evidence="2" type="ORF">KDL01_01295</name>
</gene>
<dbReference type="Proteomes" id="UP000675781">
    <property type="component" value="Unassembled WGS sequence"/>
</dbReference>
<evidence type="ECO:0000259" key="1">
    <source>
        <dbReference type="Pfam" id="PF06445"/>
    </source>
</evidence>
<evidence type="ECO:0000313" key="2">
    <source>
        <dbReference type="EMBL" id="MBR7831874.1"/>
    </source>
</evidence>
<dbReference type="SUPFAM" id="SSF55136">
    <property type="entry name" value="Probable bacterial effector-binding domain"/>
    <property type="match status" value="1"/>
</dbReference>
<evidence type="ECO:0000313" key="3">
    <source>
        <dbReference type="Proteomes" id="UP000675781"/>
    </source>
</evidence>
<proteinExistence type="predicted"/>
<name>A0A941EQF9_9ACTN</name>
<reference evidence="2" key="1">
    <citation type="submission" date="2021-04" db="EMBL/GenBank/DDBJ databases">
        <title>Genome based classification of Actinospica acidithermotolerans sp. nov., an actinobacterium isolated from an Indonesian hot spring.</title>
        <authorList>
            <person name="Kusuma A.B."/>
            <person name="Putra K.E."/>
            <person name="Nafisah S."/>
            <person name="Loh J."/>
            <person name="Nouioui I."/>
            <person name="Goodfellow M."/>
        </authorList>
    </citation>
    <scope>NUCLEOTIDE SEQUENCE</scope>
    <source>
        <strain evidence="2">CSCA 57</strain>
    </source>
</reference>
<dbReference type="InterPro" id="IPR029442">
    <property type="entry name" value="GyrI-like"/>
</dbReference>
<dbReference type="EMBL" id="JAGSOG010000003">
    <property type="protein sequence ID" value="MBR7831874.1"/>
    <property type="molecule type" value="Genomic_DNA"/>
</dbReference>
<dbReference type="InterPro" id="IPR011256">
    <property type="entry name" value="Reg_factor_effector_dom_sf"/>
</dbReference>
<organism evidence="2 3">
    <name type="scientific">Actinospica durhamensis</name>
    <dbReference type="NCBI Taxonomy" id="1508375"/>
    <lineage>
        <taxon>Bacteria</taxon>
        <taxon>Bacillati</taxon>
        <taxon>Actinomycetota</taxon>
        <taxon>Actinomycetes</taxon>
        <taxon>Catenulisporales</taxon>
        <taxon>Actinospicaceae</taxon>
        <taxon>Actinospica</taxon>
    </lineage>
</organism>
<dbReference type="RefSeq" id="WP_212526407.1">
    <property type="nucleotide sequence ID" value="NZ_JAGSOG010000003.1"/>
</dbReference>
<dbReference type="AlphaFoldDB" id="A0A941EQF9"/>